<evidence type="ECO:0000259" key="3">
    <source>
        <dbReference type="SMART" id="SM01119"/>
    </source>
</evidence>
<dbReference type="PANTHER" id="PTHR28004:SF8">
    <property type="entry name" value="D-SERINE DEAMINASE"/>
    <property type="match status" value="1"/>
</dbReference>
<dbReference type="InterPro" id="IPR042208">
    <property type="entry name" value="D-ser_dehydrat-like_sf"/>
</dbReference>
<proteinExistence type="inferred from homology"/>
<dbReference type="Pfam" id="PF01168">
    <property type="entry name" value="Ala_racemase_N"/>
    <property type="match status" value="1"/>
</dbReference>
<dbReference type="PANTHER" id="PTHR28004">
    <property type="entry name" value="ZGC:162816-RELATED"/>
    <property type="match status" value="1"/>
</dbReference>
<dbReference type="EMBL" id="BAABHS010000046">
    <property type="protein sequence ID" value="GAA4992243.1"/>
    <property type="molecule type" value="Genomic_DNA"/>
</dbReference>
<evidence type="ECO:0000313" key="5">
    <source>
        <dbReference type="Proteomes" id="UP001500466"/>
    </source>
</evidence>
<keyword evidence="5" id="KW-1185">Reference proteome</keyword>
<evidence type="ECO:0000313" key="4">
    <source>
        <dbReference type="EMBL" id="GAA4992243.1"/>
    </source>
</evidence>
<keyword evidence="2" id="KW-0456">Lyase</keyword>
<evidence type="ECO:0000256" key="1">
    <source>
        <dbReference type="ARBA" id="ARBA00005323"/>
    </source>
</evidence>
<dbReference type="SMART" id="SM01119">
    <property type="entry name" value="D-ser_dehydrat"/>
    <property type="match status" value="1"/>
</dbReference>
<feature type="domain" description="D-serine dehydratase-like" evidence="3">
    <location>
        <begin position="292"/>
        <end position="388"/>
    </location>
</feature>
<protein>
    <submittedName>
        <fullName evidence="4">Amino acid deaminase</fullName>
    </submittedName>
</protein>
<dbReference type="InterPro" id="IPR026956">
    <property type="entry name" value="D-ser_dehydrat-like_dom"/>
</dbReference>
<dbReference type="RefSeq" id="WP_345680404.1">
    <property type="nucleotide sequence ID" value="NZ_BAABHS010000046.1"/>
</dbReference>
<dbReference type="SUPFAM" id="SSF51419">
    <property type="entry name" value="PLP-binding barrel"/>
    <property type="match status" value="1"/>
</dbReference>
<comment type="caution">
    <text evidence="4">The sequence shown here is derived from an EMBL/GenBank/DDBJ whole genome shotgun (WGS) entry which is preliminary data.</text>
</comment>
<reference evidence="5" key="1">
    <citation type="journal article" date="2019" name="Int. J. Syst. Evol. Microbiol.">
        <title>The Global Catalogue of Microorganisms (GCM) 10K type strain sequencing project: providing services to taxonomists for standard genome sequencing and annotation.</title>
        <authorList>
            <consortium name="The Broad Institute Genomics Platform"/>
            <consortium name="The Broad Institute Genome Sequencing Center for Infectious Disease"/>
            <person name="Wu L."/>
            <person name="Ma J."/>
        </authorList>
    </citation>
    <scope>NUCLEOTIDE SEQUENCE [LARGE SCALE GENOMIC DNA]</scope>
    <source>
        <strain evidence="5">JCM 17986</strain>
    </source>
</reference>
<dbReference type="Pfam" id="PF14031">
    <property type="entry name" value="D-ser_dehydrat"/>
    <property type="match status" value="1"/>
</dbReference>
<dbReference type="Gene3D" id="3.20.20.10">
    <property type="entry name" value="Alanine racemase"/>
    <property type="match status" value="1"/>
</dbReference>
<comment type="similarity">
    <text evidence="1">Belongs to the DSD1 family.</text>
</comment>
<dbReference type="InterPro" id="IPR029066">
    <property type="entry name" value="PLP-binding_barrel"/>
</dbReference>
<dbReference type="Gene3D" id="2.40.37.20">
    <property type="entry name" value="D-serine dehydratase-like domain"/>
    <property type="match status" value="1"/>
</dbReference>
<accession>A0ABP9I964</accession>
<dbReference type="InterPro" id="IPR001608">
    <property type="entry name" value="Ala_racemase_N"/>
</dbReference>
<dbReference type="InterPro" id="IPR051466">
    <property type="entry name" value="D-amino_acid_metab_enzyme"/>
</dbReference>
<gene>
    <name evidence="4" type="ORF">GCM10023205_75850</name>
</gene>
<name>A0ABP9I964_9ACTN</name>
<dbReference type="Proteomes" id="UP001500466">
    <property type="component" value="Unassembled WGS sequence"/>
</dbReference>
<evidence type="ECO:0000256" key="2">
    <source>
        <dbReference type="ARBA" id="ARBA00023239"/>
    </source>
</evidence>
<sequence>MSGLGTFDGFDKGLWLTGDAVPEADLASGGLSLFDGPFTYPVMVARQSALDANIATMAAYTRRHGMLFAPHGKTSMAPKLFAAQLAAGAWGITVATPNQALAARNFGVPRLLLANEVLDPRALRWVAAQVRDGAELPFYVDSPEGVAAAARAVAEVPGGRLDVLVELGRPGGRTGCRSAAEAAALARTAADAGLGVAGVAGYEGGLPDADAVTAWLRDLVAVGDAVAEIAPGEPIVSAGGSAWFDAVAAVLGGLPDRTVILRSGAYVSHDDGYYRRVTPFVRHPDEGALDGALDVWAQVLSAPEPGLAILGAGRRDVPFDLDLPRPRGIRGADGTVRPAGAMAVVKLDDQHAYAETRGTDVRPGDLVRLGISHPCTAFDKWRVIPVVDDAYRVTDVLRTYF</sequence>
<organism evidence="4 5">
    <name type="scientific">Yinghuangia aomiensis</name>
    <dbReference type="NCBI Taxonomy" id="676205"/>
    <lineage>
        <taxon>Bacteria</taxon>
        <taxon>Bacillati</taxon>
        <taxon>Actinomycetota</taxon>
        <taxon>Actinomycetes</taxon>
        <taxon>Kitasatosporales</taxon>
        <taxon>Streptomycetaceae</taxon>
        <taxon>Yinghuangia</taxon>
    </lineage>
</organism>